<protein>
    <submittedName>
        <fullName evidence="2">Uncharacterized protein</fullName>
    </submittedName>
</protein>
<reference evidence="2" key="1">
    <citation type="submission" date="2021-05" db="EMBL/GenBank/DDBJ databases">
        <authorList>
            <person name="Alioto T."/>
            <person name="Alioto T."/>
            <person name="Gomez Garrido J."/>
        </authorList>
    </citation>
    <scope>NUCLEOTIDE SEQUENCE</scope>
</reference>
<dbReference type="EMBL" id="HBUF01548048">
    <property type="protein sequence ID" value="CAG6757852.1"/>
    <property type="molecule type" value="Transcribed_RNA"/>
</dbReference>
<proteinExistence type="predicted"/>
<feature type="transmembrane region" description="Helical" evidence="1">
    <location>
        <begin position="50"/>
        <end position="69"/>
    </location>
</feature>
<organism evidence="2">
    <name type="scientific">Cacopsylla melanoneura</name>
    <dbReference type="NCBI Taxonomy" id="428564"/>
    <lineage>
        <taxon>Eukaryota</taxon>
        <taxon>Metazoa</taxon>
        <taxon>Ecdysozoa</taxon>
        <taxon>Arthropoda</taxon>
        <taxon>Hexapoda</taxon>
        <taxon>Insecta</taxon>
        <taxon>Pterygota</taxon>
        <taxon>Neoptera</taxon>
        <taxon>Paraneoptera</taxon>
        <taxon>Hemiptera</taxon>
        <taxon>Sternorrhyncha</taxon>
        <taxon>Psylloidea</taxon>
        <taxon>Psyllidae</taxon>
        <taxon>Psyllinae</taxon>
        <taxon>Cacopsylla</taxon>
    </lineage>
</organism>
<feature type="transmembrane region" description="Helical" evidence="1">
    <location>
        <begin position="104"/>
        <end position="124"/>
    </location>
</feature>
<sequence>MNMNNVQQLCPFPYWPLYKTTAISMCALLFKSWLCTKYRTLFPLVSSSKVFFTPQVLQVVFHFVILINIQHPSVFTHDTKHSFYSHLDSIPTYLRSSQIYEGTVYNIPIMIFLPLHVIHILCWYR</sequence>
<evidence type="ECO:0000256" key="1">
    <source>
        <dbReference type="SAM" id="Phobius"/>
    </source>
</evidence>
<evidence type="ECO:0000313" key="2">
    <source>
        <dbReference type="EMBL" id="CAG6757852.1"/>
    </source>
</evidence>
<feature type="transmembrane region" description="Helical" evidence="1">
    <location>
        <begin position="12"/>
        <end position="30"/>
    </location>
</feature>
<name>A0A8D9A555_9HEMI</name>
<keyword evidence="1" id="KW-0472">Membrane</keyword>
<dbReference type="AlphaFoldDB" id="A0A8D9A555"/>
<keyword evidence="1" id="KW-0812">Transmembrane</keyword>
<keyword evidence="1" id="KW-1133">Transmembrane helix</keyword>
<accession>A0A8D9A555</accession>